<reference evidence="1 2" key="1">
    <citation type="journal article" date="2021" name="Hortic Res">
        <title>High-quality reference genome and annotation aids understanding of berry development for evergreen blueberry (Vaccinium darrowii).</title>
        <authorList>
            <person name="Yu J."/>
            <person name="Hulse-Kemp A.M."/>
            <person name="Babiker E."/>
            <person name="Staton M."/>
        </authorList>
    </citation>
    <scope>NUCLEOTIDE SEQUENCE [LARGE SCALE GENOMIC DNA]</scope>
    <source>
        <strain evidence="2">cv. NJ 8807/NJ 8810</strain>
        <tissue evidence="1">Young leaf</tissue>
    </source>
</reference>
<accession>A0ACB7X9V4</accession>
<name>A0ACB7X9V4_9ERIC</name>
<evidence type="ECO:0000313" key="2">
    <source>
        <dbReference type="Proteomes" id="UP000828048"/>
    </source>
</evidence>
<proteinExistence type="predicted"/>
<protein>
    <submittedName>
        <fullName evidence="1">Uncharacterized protein</fullName>
    </submittedName>
</protein>
<dbReference type="EMBL" id="CM037156">
    <property type="protein sequence ID" value="KAH7837502.1"/>
    <property type="molecule type" value="Genomic_DNA"/>
</dbReference>
<sequence length="210" mass="24348">MLEKFPNEDIDDDVPSIFEEFPHEEFEDDPLLETCGDFEEVPIWDKFEEEFSVDNEEGKLVDMIKENFLVDRQESKEVISEDPYALVVSPKLDEVVFDHPPMSEEFGKPKLDDCFHYLPSELHMNGGDADDDLKSTIFRLRLPKRSTTTVLQKWAFEGHEITVSDLRLISRQLQNSRASSTPSSMKLLVLASDTEGEKKSINHSFYWRLL</sequence>
<gene>
    <name evidence="1" type="ORF">Vadar_014592</name>
</gene>
<comment type="caution">
    <text evidence="1">The sequence shown here is derived from an EMBL/GenBank/DDBJ whole genome shotgun (WGS) entry which is preliminary data.</text>
</comment>
<dbReference type="Proteomes" id="UP000828048">
    <property type="component" value="Chromosome 6"/>
</dbReference>
<organism evidence="1 2">
    <name type="scientific">Vaccinium darrowii</name>
    <dbReference type="NCBI Taxonomy" id="229202"/>
    <lineage>
        <taxon>Eukaryota</taxon>
        <taxon>Viridiplantae</taxon>
        <taxon>Streptophyta</taxon>
        <taxon>Embryophyta</taxon>
        <taxon>Tracheophyta</taxon>
        <taxon>Spermatophyta</taxon>
        <taxon>Magnoliopsida</taxon>
        <taxon>eudicotyledons</taxon>
        <taxon>Gunneridae</taxon>
        <taxon>Pentapetalae</taxon>
        <taxon>asterids</taxon>
        <taxon>Ericales</taxon>
        <taxon>Ericaceae</taxon>
        <taxon>Vaccinioideae</taxon>
        <taxon>Vaccinieae</taxon>
        <taxon>Vaccinium</taxon>
    </lineage>
</organism>
<keyword evidence="2" id="KW-1185">Reference proteome</keyword>
<evidence type="ECO:0000313" key="1">
    <source>
        <dbReference type="EMBL" id="KAH7837502.1"/>
    </source>
</evidence>